<organism evidence="10 11">
    <name type="scientific">Piliocolobus tephrosceles</name>
    <name type="common">Ugandan red Colobus</name>
    <dbReference type="NCBI Taxonomy" id="591936"/>
    <lineage>
        <taxon>Eukaryota</taxon>
        <taxon>Metazoa</taxon>
        <taxon>Chordata</taxon>
        <taxon>Craniata</taxon>
        <taxon>Vertebrata</taxon>
        <taxon>Euteleostomi</taxon>
        <taxon>Mammalia</taxon>
        <taxon>Eutheria</taxon>
        <taxon>Euarchontoglires</taxon>
        <taxon>Primates</taxon>
        <taxon>Haplorrhini</taxon>
        <taxon>Catarrhini</taxon>
        <taxon>Cercopithecidae</taxon>
        <taxon>Colobinae</taxon>
        <taxon>Piliocolobus</taxon>
    </lineage>
</organism>
<feature type="region of interest" description="Disordered" evidence="7">
    <location>
        <begin position="1"/>
        <end position="28"/>
    </location>
</feature>
<reference evidence="10" key="1">
    <citation type="submission" date="2025-08" db="UniProtKB">
        <authorList>
            <consortium name="Ensembl"/>
        </authorList>
    </citation>
    <scope>IDENTIFICATION</scope>
</reference>
<dbReference type="Pfam" id="PF16282">
    <property type="entry name" value="SANT_DAMP1_like"/>
    <property type="match status" value="1"/>
</dbReference>
<dbReference type="GO" id="GO:0006338">
    <property type="term" value="P:chromatin remodeling"/>
    <property type="evidence" value="ECO:0007669"/>
    <property type="project" value="InterPro"/>
</dbReference>
<dbReference type="AlphaFoldDB" id="A0A8C9IL57"/>
<evidence type="ECO:0000313" key="11">
    <source>
        <dbReference type="Proteomes" id="UP000694416"/>
    </source>
</evidence>
<evidence type="ECO:0000256" key="2">
    <source>
        <dbReference type="ARBA" id="ARBA00022853"/>
    </source>
</evidence>
<feature type="compositionally biased region" description="Low complexity" evidence="7">
    <location>
        <begin position="568"/>
        <end position="584"/>
    </location>
</feature>
<sequence>MQRSIVEGKCQKAGSAPMRTGSRENQTVASSARPVAFTLGCQSAPFPTTPTGSVSVDRVSNEHRRKFLSRLCGDGGVVVGAAAAGHGCGGSRAQVAEGAVRNIQAVGHRQNPDLTWTTLVLLARLFTSPPLGSGLAPPPDLSLVLPQAVTLDLRWLPHLSGAMATGADVRDILELGGPEGDAASGTISKKDIINPDKKKSKKSSETLTFKRPEGMHREVYALLYSDKKDAPPLLPSDTGQGYRTVKAKLGSKKVRPWKWMPFTNPARKDGAMFFHWRRAAEEGKDYPFARFNKTVQVPVYSEQEYQLYLHDDAWTKAETDHLFDLSRRFDLRFVVIHDRYDHQQFKKRSVEDLKERYYHICAKLANVRAVPGTDLKIPVFDAGHERRRKEQLERLYNRTPEQVAEEEYLLQELRKIEARKKEREKRSQDLQKLITAADTTAEQRRTERKAPKKKLPQKKEAEKPAVPETAGIKFPDFKSAGVTLRSQRMKLPSSVGQKKIKALEQMLLELGVELSPTPTEELVHMFNELRSDLVLLYELKQACANCEYELQMLRHRHEALARAGVLGGPATPASGPGPASAEPAVTEPGLGPDPKDAIIDVVGAPLTPNSVRAWTGWEACLGPASERMHVGVGAPLPLVPAAGMIITSVWV</sequence>
<keyword evidence="3" id="KW-0805">Transcription regulation</keyword>
<feature type="domain" description="DNA methyltransferase 1-associated 1" evidence="8">
    <location>
        <begin position="405"/>
        <end position="563"/>
    </location>
</feature>
<evidence type="ECO:0000256" key="5">
    <source>
        <dbReference type="ARBA" id="ARBA00023242"/>
    </source>
</evidence>
<dbReference type="GO" id="GO:0035267">
    <property type="term" value="C:NuA4 histone acetyltransferase complex"/>
    <property type="evidence" value="ECO:0007669"/>
    <property type="project" value="InterPro"/>
</dbReference>
<feature type="domain" description="DAMP1 SANT/Myb-like" evidence="9">
    <location>
        <begin position="286"/>
        <end position="364"/>
    </location>
</feature>
<feature type="region of interest" description="Disordered" evidence="7">
    <location>
        <begin position="420"/>
        <end position="467"/>
    </location>
</feature>
<dbReference type="Pfam" id="PF05499">
    <property type="entry name" value="DMAP1"/>
    <property type="match status" value="1"/>
</dbReference>
<evidence type="ECO:0000256" key="3">
    <source>
        <dbReference type="ARBA" id="ARBA00023015"/>
    </source>
</evidence>
<dbReference type="CDD" id="cd11658">
    <property type="entry name" value="SANT_DMAP1_like"/>
    <property type="match status" value="1"/>
</dbReference>
<keyword evidence="11" id="KW-1185">Reference proteome</keyword>
<reference evidence="10" key="2">
    <citation type="submission" date="2025-09" db="UniProtKB">
        <authorList>
            <consortium name="Ensembl"/>
        </authorList>
    </citation>
    <scope>IDENTIFICATION</scope>
</reference>
<evidence type="ECO:0000256" key="4">
    <source>
        <dbReference type="ARBA" id="ARBA00023163"/>
    </source>
</evidence>
<dbReference type="GO" id="GO:0003714">
    <property type="term" value="F:transcription corepressor activity"/>
    <property type="evidence" value="ECO:0007669"/>
    <property type="project" value="TreeGrafter"/>
</dbReference>
<dbReference type="GO" id="GO:0000812">
    <property type="term" value="C:Swr1 complex"/>
    <property type="evidence" value="ECO:0007669"/>
    <property type="project" value="TreeGrafter"/>
</dbReference>
<keyword evidence="4" id="KW-0804">Transcription</keyword>
<keyword evidence="2" id="KW-0156">Chromatin regulator</keyword>
<evidence type="ECO:0000256" key="7">
    <source>
        <dbReference type="SAM" id="MobiDB-lite"/>
    </source>
</evidence>
<dbReference type="FunFam" id="1.10.10.60:FF:000087">
    <property type="entry name" value="DNA methyltransferase 1-associated protein 1"/>
    <property type="match status" value="1"/>
</dbReference>
<evidence type="ECO:0000256" key="6">
    <source>
        <dbReference type="ARBA" id="ARBA00067416"/>
    </source>
</evidence>
<dbReference type="Proteomes" id="UP000694416">
    <property type="component" value="Unplaced"/>
</dbReference>
<dbReference type="GO" id="GO:0000122">
    <property type="term" value="P:negative regulation of transcription by RNA polymerase II"/>
    <property type="evidence" value="ECO:0007669"/>
    <property type="project" value="TreeGrafter"/>
</dbReference>
<name>A0A8C9IL57_9PRIM</name>
<evidence type="ECO:0000259" key="8">
    <source>
        <dbReference type="Pfam" id="PF05499"/>
    </source>
</evidence>
<feature type="region of interest" description="Disordered" evidence="7">
    <location>
        <begin position="568"/>
        <end position="589"/>
    </location>
</feature>
<keyword evidence="5" id="KW-0539">Nucleus</keyword>
<dbReference type="PANTHER" id="PTHR12855">
    <property type="entry name" value="DNA METHYLTRANSFERASE 1-ASSOCIATED PROTEIN 1 FAMILY MEMBER"/>
    <property type="match status" value="1"/>
</dbReference>
<dbReference type="PANTHER" id="PTHR12855:SF10">
    <property type="entry name" value="DNA METHYLTRANSFERASE 1-ASSOCIATED PROTEIN 1"/>
    <property type="match status" value="1"/>
</dbReference>
<comment type="subcellular location">
    <subcellularLocation>
        <location evidence="1">Nucleus</location>
    </subcellularLocation>
</comment>
<evidence type="ECO:0000256" key="1">
    <source>
        <dbReference type="ARBA" id="ARBA00004123"/>
    </source>
</evidence>
<dbReference type="Ensembl" id="ENSPTET00000051304.1">
    <property type="protein sequence ID" value="ENSPTEP00000037999.1"/>
    <property type="gene ID" value="ENSPTEG00000035431.1"/>
</dbReference>
<evidence type="ECO:0000313" key="10">
    <source>
        <dbReference type="Ensembl" id="ENSPTEP00000037999.1"/>
    </source>
</evidence>
<proteinExistence type="predicted"/>
<dbReference type="Gene3D" id="1.10.10.60">
    <property type="entry name" value="Homeodomain-like"/>
    <property type="match status" value="1"/>
</dbReference>
<feature type="compositionally biased region" description="Basic and acidic residues" evidence="7">
    <location>
        <begin position="420"/>
        <end position="429"/>
    </location>
</feature>
<evidence type="ECO:0000259" key="9">
    <source>
        <dbReference type="Pfam" id="PF16282"/>
    </source>
</evidence>
<dbReference type="InterPro" id="IPR032563">
    <property type="entry name" value="DAMP1_SANT-like"/>
</dbReference>
<dbReference type="InterPro" id="IPR027109">
    <property type="entry name" value="Swc4/Dmap1"/>
</dbReference>
<dbReference type="InterPro" id="IPR008468">
    <property type="entry name" value="DMAP1"/>
</dbReference>
<accession>A0A8C9IL57</accession>
<protein>
    <recommendedName>
        <fullName evidence="6">DNA methyltransferase 1-associated protein 1</fullName>
    </recommendedName>
</protein>
<dbReference type="GO" id="GO:0006281">
    <property type="term" value="P:DNA repair"/>
    <property type="evidence" value="ECO:0007669"/>
    <property type="project" value="InterPro"/>
</dbReference>